<dbReference type="Proteomes" id="UP001167919">
    <property type="component" value="Unassembled WGS sequence"/>
</dbReference>
<dbReference type="Gene3D" id="2.70.70.10">
    <property type="entry name" value="Glucose Permease (Domain IIA)"/>
    <property type="match status" value="1"/>
</dbReference>
<dbReference type="PANTHER" id="PTHR45008">
    <property type="entry name" value="PTS SYSTEM GLUCOSE-SPECIFIC EIIA COMPONENT"/>
    <property type="match status" value="1"/>
</dbReference>
<dbReference type="RefSeq" id="WP_128686044.1">
    <property type="nucleotide sequence ID" value="NZ_CP029684.2"/>
</dbReference>
<dbReference type="PROSITE" id="PS51093">
    <property type="entry name" value="PTS_EIIA_TYPE_1"/>
    <property type="match status" value="1"/>
</dbReference>
<dbReference type="InterPro" id="IPR050890">
    <property type="entry name" value="PTS_EIIA_component"/>
</dbReference>
<dbReference type="InterPro" id="IPR011055">
    <property type="entry name" value="Dup_hybrid_motif"/>
</dbReference>
<dbReference type="InterPro" id="IPR001127">
    <property type="entry name" value="PTS_EIIA_1_perm"/>
</dbReference>
<evidence type="ECO:0000256" key="7">
    <source>
        <dbReference type="ARBA" id="ARBA00022777"/>
    </source>
</evidence>
<comment type="subcellular location">
    <subcellularLocation>
        <location evidence="2">Cell membrane</location>
        <topology evidence="2">Multi-pass membrane protein</topology>
    </subcellularLocation>
    <subcellularLocation>
        <location evidence="1">Cytoplasm</location>
    </subcellularLocation>
</comment>
<dbReference type="PROSITE" id="PS00371">
    <property type="entry name" value="PTS_EIIA_TYPE_1_HIS"/>
    <property type="match status" value="1"/>
</dbReference>
<organism evidence="9 12">
    <name type="scientific">Oenococcus sicerae</name>
    <dbReference type="NCBI Taxonomy" id="2203724"/>
    <lineage>
        <taxon>Bacteria</taxon>
        <taxon>Bacillati</taxon>
        <taxon>Bacillota</taxon>
        <taxon>Bacilli</taxon>
        <taxon>Lactobacillales</taxon>
        <taxon>Lactobacillaceae</taxon>
        <taxon>Oenococcus</taxon>
    </lineage>
</organism>
<dbReference type="AlphaFoldDB" id="A0AAJ1R8Q5"/>
<keyword evidence="5" id="KW-0808">Transferase</keyword>
<reference evidence="10 11" key="1">
    <citation type="journal article" date="2019" name="Syst. Appl. Microbiol.">
        <title>Oenococcus sicerae sp. nov., isolated from French cider.</title>
        <authorList>
            <person name="Cousin F.J."/>
            <person name="Le Guellec R."/>
            <person name="Chagnot C."/>
            <person name="Goux D."/>
            <person name="Dalmasso M."/>
            <person name="Laplace J.M."/>
            <person name="Cretenet M."/>
        </authorList>
    </citation>
    <scope>NUCLEOTIDE SEQUENCE [LARGE SCALE GENOMIC DNA]</scope>
    <source>
        <strain evidence="10 11">UCMA 15228</strain>
    </source>
</reference>
<dbReference type="GO" id="GO:0005737">
    <property type="term" value="C:cytoplasm"/>
    <property type="evidence" value="ECO:0007669"/>
    <property type="project" value="UniProtKB-SubCell"/>
</dbReference>
<dbReference type="Pfam" id="PF00358">
    <property type="entry name" value="PTS_EIIA_1"/>
    <property type="match status" value="1"/>
</dbReference>
<accession>A0AAJ1R8Q5</accession>
<keyword evidence="4 9" id="KW-0762">Sugar transport</keyword>
<keyword evidence="11" id="KW-1185">Reference proteome</keyword>
<evidence type="ECO:0000256" key="3">
    <source>
        <dbReference type="ARBA" id="ARBA00022448"/>
    </source>
</evidence>
<dbReference type="EMBL" id="SDWY01000002">
    <property type="protein sequence ID" value="MDN6900093.1"/>
    <property type="molecule type" value="Genomic_DNA"/>
</dbReference>
<protein>
    <submittedName>
        <fullName evidence="9">PTS glucose transporter subunit IIA</fullName>
    </submittedName>
</protein>
<dbReference type="GO" id="GO:0016301">
    <property type="term" value="F:kinase activity"/>
    <property type="evidence" value="ECO:0007669"/>
    <property type="project" value="UniProtKB-KW"/>
</dbReference>
<reference evidence="10" key="3">
    <citation type="submission" date="2020-01" db="EMBL/GenBank/DDBJ databases">
        <authorList>
            <person name="Cousin F.J."/>
            <person name="Le Guellec R."/>
            <person name="Cretenet M."/>
        </authorList>
    </citation>
    <scope>NUCLEOTIDE SEQUENCE</scope>
    <source>
        <strain evidence="10">UCMA 15228</strain>
    </source>
</reference>
<dbReference type="SUPFAM" id="SSF51261">
    <property type="entry name" value="Duplicated hybrid motif"/>
    <property type="match status" value="1"/>
</dbReference>
<evidence type="ECO:0000313" key="11">
    <source>
        <dbReference type="Proteomes" id="UP000286907"/>
    </source>
</evidence>
<reference evidence="9" key="2">
    <citation type="submission" date="2019-01" db="EMBL/GenBank/DDBJ databases">
        <title>Oenococcus sicerae UCMA17102.</title>
        <authorList>
            <person name="Cousin F.J."/>
            <person name="Le Guellec R."/>
            <person name="Cretenet M."/>
        </authorList>
    </citation>
    <scope>NUCLEOTIDE SEQUENCE</scope>
    <source>
        <strain evidence="9">UCMA17102</strain>
    </source>
</reference>
<evidence type="ECO:0000256" key="1">
    <source>
        <dbReference type="ARBA" id="ARBA00004496"/>
    </source>
</evidence>
<keyword evidence="7" id="KW-0418">Kinase</keyword>
<evidence type="ECO:0000313" key="12">
    <source>
        <dbReference type="Proteomes" id="UP001167919"/>
    </source>
</evidence>
<evidence type="ECO:0000256" key="2">
    <source>
        <dbReference type="ARBA" id="ARBA00004651"/>
    </source>
</evidence>
<evidence type="ECO:0000313" key="9">
    <source>
        <dbReference type="EMBL" id="MDN6900093.1"/>
    </source>
</evidence>
<dbReference type="Proteomes" id="UP000286907">
    <property type="component" value="Chromosome"/>
</dbReference>
<evidence type="ECO:0000256" key="6">
    <source>
        <dbReference type="ARBA" id="ARBA00022683"/>
    </source>
</evidence>
<dbReference type="EMBL" id="CP029684">
    <property type="protein sequence ID" value="QAS69702.1"/>
    <property type="molecule type" value="Genomic_DNA"/>
</dbReference>
<proteinExistence type="predicted"/>
<dbReference type="PANTHER" id="PTHR45008:SF1">
    <property type="entry name" value="PTS SYSTEM GLUCOSE-SPECIFIC EIIA COMPONENT"/>
    <property type="match status" value="1"/>
</dbReference>
<gene>
    <name evidence="10" type="ORF">DLJ48_03795</name>
    <name evidence="9" type="ORF">EVC35_03620</name>
</gene>
<feature type="domain" description="PTS EIIA type-1" evidence="8">
    <location>
        <begin position="33"/>
        <end position="135"/>
    </location>
</feature>
<keyword evidence="3" id="KW-0813">Transport</keyword>
<evidence type="ECO:0000256" key="5">
    <source>
        <dbReference type="ARBA" id="ARBA00022679"/>
    </source>
</evidence>
<evidence type="ECO:0000259" key="8">
    <source>
        <dbReference type="PROSITE" id="PS51093"/>
    </source>
</evidence>
<dbReference type="GO" id="GO:0005886">
    <property type="term" value="C:plasma membrane"/>
    <property type="evidence" value="ECO:0007669"/>
    <property type="project" value="UniProtKB-SubCell"/>
</dbReference>
<dbReference type="NCBIfam" id="TIGR00830">
    <property type="entry name" value="PTBA"/>
    <property type="match status" value="1"/>
</dbReference>
<evidence type="ECO:0000256" key="4">
    <source>
        <dbReference type="ARBA" id="ARBA00022597"/>
    </source>
</evidence>
<evidence type="ECO:0000313" key="10">
    <source>
        <dbReference type="EMBL" id="QAS69702.1"/>
    </source>
</evidence>
<name>A0AAJ1R8Q5_9LACO</name>
<keyword evidence="6" id="KW-0598">Phosphotransferase system</keyword>
<sequence length="162" mass="16958">MFGLGKKKKTLIDDQNLYVPVSGKVVELTTVSDPVFAQKMMGEGFAVEPTGGPILAPVSGQVTAAQPHAVGFKRADGLEVLVHIGIDTVSMGGKPFKLLVQIGDVVNGGDKITEVDWQAIKDAGFPASTMVLITNSKDALDDFSVNYGSAEAGKIIGRAQAK</sequence>
<dbReference type="GO" id="GO:0009401">
    <property type="term" value="P:phosphoenolpyruvate-dependent sugar phosphotransferase system"/>
    <property type="evidence" value="ECO:0007669"/>
    <property type="project" value="UniProtKB-KW"/>
</dbReference>
<dbReference type="FunFam" id="2.70.70.10:FF:000001">
    <property type="entry name" value="PTS system glucose-specific IIA component"/>
    <property type="match status" value="1"/>
</dbReference>